<dbReference type="EMBL" id="KI964541">
    <property type="protein sequence ID" value="EUC38575.1"/>
    <property type="molecule type" value="Genomic_DNA"/>
</dbReference>
<protein>
    <submittedName>
        <fullName evidence="1">Uncharacterized protein</fullName>
    </submittedName>
</protein>
<name>W6YLE9_COCC2</name>
<dbReference type="Proteomes" id="UP000053841">
    <property type="component" value="Unassembled WGS sequence"/>
</dbReference>
<dbReference type="KEGG" id="bze:COCCADRAFT_82657"/>
<dbReference type="AlphaFoldDB" id="W6YLE9"/>
<dbReference type="GeneID" id="19151412"/>
<sequence length="52" mass="6044">MLWFRNEALKLRTYPRVIDFDRAELWGFCLPRSLPLSLRLSGPSPPSPRPCS</sequence>
<accession>W6YLE9</accession>
<evidence type="ECO:0000313" key="2">
    <source>
        <dbReference type="Proteomes" id="UP000053841"/>
    </source>
</evidence>
<dbReference type="RefSeq" id="XP_007707062.1">
    <property type="nucleotide sequence ID" value="XM_007708872.1"/>
</dbReference>
<keyword evidence="2" id="KW-1185">Reference proteome</keyword>
<proteinExistence type="predicted"/>
<organism evidence="1 2">
    <name type="scientific">Cochliobolus carbonum (strain 26-R-13)</name>
    <name type="common">Maize leaf spot fungus</name>
    <name type="synonym">Bipolaris zeicola</name>
    <dbReference type="NCBI Taxonomy" id="930089"/>
    <lineage>
        <taxon>Eukaryota</taxon>
        <taxon>Fungi</taxon>
        <taxon>Dikarya</taxon>
        <taxon>Ascomycota</taxon>
        <taxon>Pezizomycotina</taxon>
        <taxon>Dothideomycetes</taxon>
        <taxon>Pleosporomycetidae</taxon>
        <taxon>Pleosporales</taxon>
        <taxon>Pleosporineae</taxon>
        <taxon>Pleosporaceae</taxon>
        <taxon>Bipolaris</taxon>
    </lineage>
</organism>
<evidence type="ECO:0000313" key="1">
    <source>
        <dbReference type="EMBL" id="EUC38575.1"/>
    </source>
</evidence>
<gene>
    <name evidence="1" type="ORF">COCCADRAFT_82657</name>
</gene>
<dbReference type="HOGENOM" id="CLU_3086904_0_0_1"/>
<reference evidence="1 2" key="1">
    <citation type="journal article" date="2013" name="PLoS Genet.">
        <title>Comparative genome structure, secondary metabolite, and effector coding capacity across Cochliobolus pathogens.</title>
        <authorList>
            <person name="Condon B.J."/>
            <person name="Leng Y."/>
            <person name="Wu D."/>
            <person name="Bushley K.E."/>
            <person name="Ohm R.A."/>
            <person name="Otillar R."/>
            <person name="Martin J."/>
            <person name="Schackwitz W."/>
            <person name="Grimwood J."/>
            <person name="MohdZainudin N."/>
            <person name="Xue C."/>
            <person name="Wang R."/>
            <person name="Manning V.A."/>
            <person name="Dhillon B."/>
            <person name="Tu Z.J."/>
            <person name="Steffenson B.J."/>
            <person name="Salamov A."/>
            <person name="Sun H."/>
            <person name="Lowry S."/>
            <person name="LaButti K."/>
            <person name="Han J."/>
            <person name="Copeland A."/>
            <person name="Lindquist E."/>
            <person name="Barry K."/>
            <person name="Schmutz J."/>
            <person name="Baker S.E."/>
            <person name="Ciuffetti L.M."/>
            <person name="Grigoriev I.V."/>
            <person name="Zhong S."/>
            <person name="Turgeon B.G."/>
        </authorList>
    </citation>
    <scope>NUCLEOTIDE SEQUENCE [LARGE SCALE GENOMIC DNA]</scope>
    <source>
        <strain evidence="1 2">26-R-13</strain>
    </source>
</reference>